<name>Q3JW21_BURP1</name>
<dbReference type="GO" id="GO:0016874">
    <property type="term" value="F:ligase activity"/>
    <property type="evidence" value="ECO:0007669"/>
    <property type="project" value="UniProtKB-KW"/>
</dbReference>
<dbReference type="Pfam" id="PF00550">
    <property type="entry name" value="PP-binding"/>
    <property type="match status" value="1"/>
</dbReference>
<dbReference type="AlphaFoldDB" id="Q3JW21"/>
<dbReference type="HOGENOM" id="CLU_108696_10_0_4"/>
<dbReference type="EC" id="6.1.1.13" evidence="2"/>
<dbReference type="NCBIfam" id="NF005480">
    <property type="entry name" value="PRK07081.1"/>
    <property type="match status" value="1"/>
</dbReference>
<evidence type="ECO:0000313" key="2">
    <source>
        <dbReference type="EMBL" id="ABA50860.1"/>
    </source>
</evidence>
<dbReference type="Gene3D" id="1.10.1200.10">
    <property type="entry name" value="ACP-like"/>
    <property type="match status" value="1"/>
</dbReference>
<evidence type="ECO:0000313" key="3">
    <source>
        <dbReference type="Proteomes" id="UP000002700"/>
    </source>
</evidence>
<dbReference type="KEGG" id="bpm:BURPS1710b_0819"/>
<dbReference type="EMBL" id="CP000124">
    <property type="protein sequence ID" value="ABA50860.1"/>
    <property type="molecule type" value="Genomic_DNA"/>
</dbReference>
<proteinExistence type="predicted"/>
<dbReference type="PROSITE" id="PS50075">
    <property type="entry name" value="CARRIER"/>
    <property type="match status" value="1"/>
</dbReference>
<feature type="domain" description="Carrier" evidence="1">
    <location>
        <begin position="30"/>
        <end position="108"/>
    </location>
</feature>
<reference evidence="2 3" key="1">
    <citation type="submission" date="2005-09" db="EMBL/GenBank/DDBJ databases">
        <authorList>
            <person name="Woods D.E."/>
            <person name="Nierman W.C."/>
        </authorList>
    </citation>
    <scope>NUCLEOTIDE SEQUENCE [LARGE SCALE GENOMIC DNA]</scope>
    <source>
        <strain evidence="2 3">1710b</strain>
    </source>
</reference>
<organism evidence="2 3">
    <name type="scientific">Burkholderia pseudomallei (strain 1710b)</name>
    <dbReference type="NCBI Taxonomy" id="320372"/>
    <lineage>
        <taxon>Bacteria</taxon>
        <taxon>Pseudomonadati</taxon>
        <taxon>Pseudomonadota</taxon>
        <taxon>Betaproteobacteria</taxon>
        <taxon>Burkholderiales</taxon>
        <taxon>Burkholderiaceae</taxon>
        <taxon>Burkholderia</taxon>
        <taxon>pseudomallei group</taxon>
    </lineage>
</organism>
<dbReference type="Proteomes" id="UP000002700">
    <property type="component" value="Chromosome I"/>
</dbReference>
<accession>Q3JW21</accession>
<dbReference type="InterPro" id="IPR036736">
    <property type="entry name" value="ACP-like_sf"/>
</dbReference>
<gene>
    <name evidence="2" type="ordered locus">BURPS1710b_0819</name>
</gene>
<protein>
    <submittedName>
        <fullName evidence="2">Putative acyl carrier protein</fullName>
        <ecNumber evidence="2">6.1.1.13</ecNumber>
    </submittedName>
</protein>
<sequence length="114" mass="12646">MPDGLLAAIRHAGVLCVARRYGDPHPSRSRQMKNELRTIIKDVAHLEASIDHIADGDDLYEAGLSSLNTIQLMLAIEKHFNIEIPDEMLNRQLFQSIDSLAGAVTQLQRAEQSA</sequence>
<evidence type="ECO:0000259" key="1">
    <source>
        <dbReference type="PROSITE" id="PS50075"/>
    </source>
</evidence>
<dbReference type="InterPro" id="IPR009081">
    <property type="entry name" value="PP-bd_ACP"/>
</dbReference>
<dbReference type="EnsemblBacteria" id="ABA50860">
    <property type="protein sequence ID" value="ABA50860"/>
    <property type="gene ID" value="BURPS1710b_0819"/>
</dbReference>
<keyword evidence="2" id="KW-0436">Ligase</keyword>
<dbReference type="SUPFAM" id="SSF47336">
    <property type="entry name" value="ACP-like"/>
    <property type="match status" value="1"/>
</dbReference>